<evidence type="ECO:0000256" key="1">
    <source>
        <dbReference type="SAM" id="Phobius"/>
    </source>
</evidence>
<accession>A0A7C3ZYH3</accession>
<comment type="caution">
    <text evidence="2">The sequence shown here is derived from an EMBL/GenBank/DDBJ whole genome shotgun (WGS) entry which is preliminary data.</text>
</comment>
<gene>
    <name evidence="2" type="ORF">ENR15_14780</name>
</gene>
<keyword evidence="1" id="KW-1133">Transmembrane helix</keyword>
<protein>
    <submittedName>
        <fullName evidence="2">Uncharacterized protein</fullName>
    </submittedName>
</protein>
<proteinExistence type="predicted"/>
<organism evidence="2">
    <name type="scientific">Planktothricoides sp. SpSt-374</name>
    <dbReference type="NCBI Taxonomy" id="2282167"/>
    <lineage>
        <taxon>Bacteria</taxon>
        <taxon>Bacillati</taxon>
        <taxon>Cyanobacteriota</taxon>
        <taxon>Cyanophyceae</taxon>
        <taxon>Oscillatoriophycideae</taxon>
        <taxon>Oscillatoriales</taxon>
        <taxon>Oscillatoriaceae</taxon>
        <taxon>Planktothricoides</taxon>
    </lineage>
</organism>
<name>A0A7C3ZYH3_9CYAN</name>
<sequence>MSVPDQTPAPPDFYSAPPPFIPAAVGVAFLSCPMLLTLVGGSGVAAFITSVGAASEELFRGDRLPPLPFPDISATPGSCTDP</sequence>
<evidence type="ECO:0000313" key="2">
    <source>
        <dbReference type="EMBL" id="HGG01867.1"/>
    </source>
</evidence>
<feature type="transmembrane region" description="Helical" evidence="1">
    <location>
        <begin position="20"/>
        <end position="53"/>
    </location>
</feature>
<reference evidence="2" key="1">
    <citation type="journal article" date="2020" name="mSystems">
        <title>Genome- and Community-Level Interaction Insights into Carbon Utilization and Element Cycling Functions of Hydrothermarchaeota in Hydrothermal Sediment.</title>
        <authorList>
            <person name="Zhou Z."/>
            <person name="Liu Y."/>
            <person name="Xu W."/>
            <person name="Pan J."/>
            <person name="Luo Z.H."/>
            <person name="Li M."/>
        </authorList>
    </citation>
    <scope>NUCLEOTIDE SEQUENCE [LARGE SCALE GENOMIC DNA]</scope>
    <source>
        <strain evidence="2">SpSt-374</strain>
    </source>
</reference>
<keyword evidence="1" id="KW-0812">Transmembrane</keyword>
<keyword evidence="1" id="KW-0472">Membrane</keyword>
<dbReference type="AlphaFoldDB" id="A0A7C3ZYH3"/>
<dbReference type="EMBL" id="DSPX01000150">
    <property type="protein sequence ID" value="HGG01867.1"/>
    <property type="molecule type" value="Genomic_DNA"/>
</dbReference>